<dbReference type="RefSeq" id="WP_160775396.1">
    <property type="nucleotide sequence ID" value="NZ_WUMV01000003.1"/>
</dbReference>
<evidence type="ECO:0000313" key="2">
    <source>
        <dbReference type="EMBL" id="MXN65189.1"/>
    </source>
</evidence>
<dbReference type="AlphaFoldDB" id="A0A7X3S7X5"/>
<evidence type="ECO:0000313" key="3">
    <source>
        <dbReference type="Proteomes" id="UP000433101"/>
    </source>
</evidence>
<keyword evidence="3" id="KW-1185">Reference proteome</keyword>
<dbReference type="Proteomes" id="UP000433101">
    <property type="component" value="Unassembled WGS sequence"/>
</dbReference>
<organism evidence="2 3">
    <name type="scientific">Stappia sediminis</name>
    <dbReference type="NCBI Taxonomy" id="2692190"/>
    <lineage>
        <taxon>Bacteria</taxon>
        <taxon>Pseudomonadati</taxon>
        <taxon>Pseudomonadota</taxon>
        <taxon>Alphaproteobacteria</taxon>
        <taxon>Hyphomicrobiales</taxon>
        <taxon>Stappiaceae</taxon>
        <taxon>Stappia</taxon>
    </lineage>
</organism>
<name>A0A7X3S7X5_9HYPH</name>
<reference evidence="2 3" key="1">
    <citation type="submission" date="2019-12" db="EMBL/GenBank/DDBJ databases">
        <authorList>
            <person name="Li M."/>
        </authorList>
    </citation>
    <scope>NUCLEOTIDE SEQUENCE [LARGE SCALE GENOMIC DNA]</scope>
    <source>
        <strain evidence="2 3">GBMRC 2046</strain>
    </source>
</reference>
<proteinExistence type="predicted"/>
<feature type="region of interest" description="Disordered" evidence="1">
    <location>
        <begin position="120"/>
        <end position="162"/>
    </location>
</feature>
<dbReference type="EMBL" id="WUMV01000003">
    <property type="protein sequence ID" value="MXN65189.1"/>
    <property type="molecule type" value="Genomic_DNA"/>
</dbReference>
<feature type="compositionally biased region" description="Basic residues" evidence="1">
    <location>
        <begin position="145"/>
        <end position="162"/>
    </location>
</feature>
<evidence type="ECO:0000256" key="1">
    <source>
        <dbReference type="SAM" id="MobiDB-lite"/>
    </source>
</evidence>
<gene>
    <name evidence="2" type="ORF">GR183_09735</name>
</gene>
<evidence type="ECO:0008006" key="4">
    <source>
        <dbReference type="Google" id="ProtNLM"/>
    </source>
</evidence>
<comment type="caution">
    <text evidence="2">The sequence shown here is derived from an EMBL/GenBank/DDBJ whole genome shotgun (WGS) entry which is preliminary data.</text>
</comment>
<protein>
    <recommendedName>
        <fullName evidence="4">Phasin protein</fullName>
    </recommendedName>
</protein>
<sequence>MTNVSSGSNRMPETEIFNDMETWQPWNWAEAADRLEEMMTFGPAEAQRRAIDCAAALFNMQIDFVSKRLHADMDCALRMMDGASPADITGTASTFWERLVSDYEKHAEDLTACVSEHLSASDEDIDETGEISRESEATQETLRYTARRKARSSGRRTRARAA</sequence>
<accession>A0A7X3S7X5</accession>